<evidence type="ECO:0000256" key="4">
    <source>
        <dbReference type="ARBA" id="ARBA00023136"/>
    </source>
</evidence>
<comment type="caution">
    <text evidence="6">The sequence shown here is derived from an EMBL/GenBank/DDBJ whole genome shotgun (WGS) entry which is preliminary data.</text>
</comment>
<dbReference type="SUPFAM" id="SSF161098">
    <property type="entry name" value="MetI-like"/>
    <property type="match status" value="1"/>
</dbReference>
<proteinExistence type="predicted"/>
<evidence type="ECO:0000256" key="3">
    <source>
        <dbReference type="ARBA" id="ARBA00022989"/>
    </source>
</evidence>
<name>X1IPW6_9ZZZZ</name>
<dbReference type="EMBL" id="BARU01021350">
    <property type="protein sequence ID" value="GAH59578.1"/>
    <property type="molecule type" value="Genomic_DNA"/>
</dbReference>
<comment type="subcellular location">
    <subcellularLocation>
        <location evidence="1">Membrane</location>
        <topology evidence="1">Multi-pass membrane protein</topology>
    </subcellularLocation>
</comment>
<evidence type="ECO:0000256" key="2">
    <source>
        <dbReference type="ARBA" id="ARBA00022692"/>
    </source>
</evidence>
<reference evidence="6" key="1">
    <citation type="journal article" date="2014" name="Front. Microbiol.">
        <title>High frequency of phylogenetically diverse reductive dehalogenase-homologous genes in deep subseafloor sedimentary metagenomes.</title>
        <authorList>
            <person name="Kawai M."/>
            <person name="Futagami T."/>
            <person name="Toyoda A."/>
            <person name="Takaki Y."/>
            <person name="Nishi S."/>
            <person name="Hori S."/>
            <person name="Arai W."/>
            <person name="Tsubouchi T."/>
            <person name="Morono Y."/>
            <person name="Uchiyama I."/>
            <person name="Ito T."/>
            <person name="Fujiyama A."/>
            <person name="Inagaki F."/>
            <person name="Takami H."/>
        </authorList>
    </citation>
    <scope>NUCLEOTIDE SEQUENCE</scope>
    <source>
        <strain evidence="6">Expedition CK06-06</strain>
    </source>
</reference>
<evidence type="ECO:0008006" key="7">
    <source>
        <dbReference type="Google" id="ProtNLM"/>
    </source>
</evidence>
<protein>
    <recommendedName>
        <fullName evidence="7">ABC transmembrane type-1 domain-containing protein</fullName>
    </recommendedName>
</protein>
<dbReference type="InterPro" id="IPR035906">
    <property type="entry name" value="MetI-like_sf"/>
</dbReference>
<gene>
    <name evidence="6" type="ORF">S03H2_34951</name>
</gene>
<keyword evidence="2 5" id="KW-0812">Transmembrane</keyword>
<dbReference type="AlphaFoldDB" id="X1IPW6"/>
<keyword evidence="3 5" id="KW-1133">Transmembrane helix</keyword>
<evidence type="ECO:0000313" key="6">
    <source>
        <dbReference type="EMBL" id="GAH59578.1"/>
    </source>
</evidence>
<evidence type="ECO:0000256" key="5">
    <source>
        <dbReference type="SAM" id="Phobius"/>
    </source>
</evidence>
<keyword evidence="4 5" id="KW-0472">Membrane</keyword>
<sequence length="51" mass="5418">MPVGLTGFWTTLAVIWGELAAGSIIAVIPVFVFALLVQRHLVRGLTLGALK</sequence>
<evidence type="ECO:0000256" key="1">
    <source>
        <dbReference type="ARBA" id="ARBA00004141"/>
    </source>
</evidence>
<feature type="transmembrane region" description="Helical" evidence="5">
    <location>
        <begin position="12"/>
        <end position="37"/>
    </location>
</feature>
<accession>X1IPW6</accession>
<dbReference type="GO" id="GO:0016020">
    <property type="term" value="C:membrane"/>
    <property type="evidence" value="ECO:0007669"/>
    <property type="project" value="UniProtKB-SubCell"/>
</dbReference>
<organism evidence="6">
    <name type="scientific">marine sediment metagenome</name>
    <dbReference type="NCBI Taxonomy" id="412755"/>
    <lineage>
        <taxon>unclassified sequences</taxon>
        <taxon>metagenomes</taxon>
        <taxon>ecological metagenomes</taxon>
    </lineage>
</organism>